<sequence length="612" mass="66787">MTNEGAVSANTHDVAAYEQPESSASADTRANVPRSSRPASTEHMGNVPPARQSAAPKPNSFKKVIGSVNNNWETGARFAEDLITLPGKGLTDQQQAESIHYMAHHVPPVGEHGLARTLHGTKQALDTLHRGGAEIAVVTDLASHEGFGELRAHVEKFNPGMQLLDVPQIAMQRVAERAPAARNVGLLVPGHIYDARVFQRYGKDKHWVQTQGDTSRLDAAEHRDASAQDVATGRDELRAAVRHMAENSNVDAIVVGYPSISSALEMDHVMEGERRIPIIDSNKEAASRALHLSSAEHADHVEEMQFGCAGCLPFLQKLSMDHFDHTIAKLRERPVERRDPQVGAMGGMGALAGAQFVRIYGENAKGEMVLHQATHVPDRTSWIKKRSGDPAMVDAHNPQPEMQKSVERMHAMGITRFSKICNTAHDEYANTTAYIHSKGYDMHIEHIAGAAVQDIEQVPGANHVVLLATDGTVAQGLYQNHANNRLSWVTPDREHQEMTMSVIYEGVKVGNMDLARTKLAKVIDHQVALHNEAHPGEPAVFVMGCTELPLPFKEPELRARWPGVSFVDPMASAARRLFSAEDSPVAVTPENVRTGAAVLAQAHPDIQDRQAA</sequence>
<evidence type="ECO:0000313" key="4">
    <source>
        <dbReference type="Proteomes" id="UP001629392"/>
    </source>
</evidence>
<keyword evidence="4" id="KW-1185">Reference proteome</keyword>
<dbReference type="PANTHER" id="PTHR21198:SF7">
    <property type="entry name" value="ASPARTATE-GLUTAMATE RACEMASE FAMILY"/>
    <property type="match status" value="1"/>
</dbReference>
<evidence type="ECO:0000313" key="3">
    <source>
        <dbReference type="EMBL" id="MFM0721040.1"/>
    </source>
</evidence>
<evidence type="ECO:0000256" key="1">
    <source>
        <dbReference type="ARBA" id="ARBA00023235"/>
    </source>
</evidence>
<feature type="compositionally biased region" description="Polar residues" evidence="2">
    <location>
        <begin position="1"/>
        <end position="11"/>
    </location>
</feature>
<evidence type="ECO:0000256" key="2">
    <source>
        <dbReference type="SAM" id="MobiDB-lite"/>
    </source>
</evidence>
<feature type="compositionally biased region" description="Polar residues" evidence="2">
    <location>
        <begin position="20"/>
        <end position="39"/>
    </location>
</feature>
<proteinExistence type="predicted"/>
<dbReference type="RefSeq" id="WP_408148622.1">
    <property type="nucleotide sequence ID" value="NZ_JAQQCL010000038.1"/>
</dbReference>
<accession>A0ABW9EPN2</accession>
<dbReference type="SUPFAM" id="SSF53681">
    <property type="entry name" value="Aspartate/glutamate racemase"/>
    <property type="match status" value="1"/>
</dbReference>
<dbReference type="InterPro" id="IPR001920">
    <property type="entry name" value="Asp/Glu_race"/>
</dbReference>
<organism evidence="3 4">
    <name type="scientific">Paraburkholderia strydomiana</name>
    <dbReference type="NCBI Taxonomy" id="1245417"/>
    <lineage>
        <taxon>Bacteria</taxon>
        <taxon>Pseudomonadati</taxon>
        <taxon>Pseudomonadota</taxon>
        <taxon>Betaproteobacteria</taxon>
        <taxon>Burkholderiales</taxon>
        <taxon>Burkholderiaceae</taxon>
        <taxon>Paraburkholderia</taxon>
    </lineage>
</organism>
<gene>
    <name evidence="3" type="ORF">PQQ73_32540</name>
</gene>
<feature type="region of interest" description="Disordered" evidence="2">
    <location>
        <begin position="1"/>
        <end position="62"/>
    </location>
</feature>
<dbReference type="Proteomes" id="UP001629392">
    <property type="component" value="Unassembled WGS sequence"/>
</dbReference>
<dbReference type="EMBL" id="JAQQCL010000038">
    <property type="protein sequence ID" value="MFM0721040.1"/>
    <property type="molecule type" value="Genomic_DNA"/>
</dbReference>
<dbReference type="PANTHER" id="PTHR21198">
    <property type="entry name" value="GLUTAMATE RACEMASE"/>
    <property type="match status" value="1"/>
</dbReference>
<reference evidence="3 4" key="1">
    <citation type="journal article" date="2024" name="Chem. Sci.">
        <title>Discovery of megapolipeptins by genome mining of a Burkholderiales bacteria collection.</title>
        <authorList>
            <person name="Paulo B.S."/>
            <person name="Recchia M.J.J."/>
            <person name="Lee S."/>
            <person name="Fergusson C.H."/>
            <person name="Romanowski S.B."/>
            <person name="Hernandez A."/>
            <person name="Krull N."/>
            <person name="Liu D.Y."/>
            <person name="Cavanagh H."/>
            <person name="Bos A."/>
            <person name="Gray C.A."/>
            <person name="Murphy B.T."/>
            <person name="Linington R.G."/>
            <person name="Eustaquio A.S."/>
        </authorList>
    </citation>
    <scope>NUCLEOTIDE SEQUENCE [LARGE SCALE GENOMIC DNA]</scope>
    <source>
        <strain evidence="3 4">RL17-350-BIC-E</strain>
    </source>
</reference>
<dbReference type="Gene3D" id="3.40.50.1860">
    <property type="match status" value="4"/>
</dbReference>
<keyword evidence="1" id="KW-0413">Isomerase</keyword>
<comment type="caution">
    <text evidence="3">The sequence shown here is derived from an EMBL/GenBank/DDBJ whole genome shotgun (WGS) entry which is preliminary data.</text>
</comment>
<name>A0ABW9EPN2_9BURK</name>
<protein>
    <submittedName>
        <fullName evidence="3">Aspartate/glutamate racemase family protein</fullName>
    </submittedName>
</protein>